<dbReference type="InterPro" id="IPR023211">
    <property type="entry name" value="DNA_pol_palm_dom_sf"/>
</dbReference>
<reference evidence="2" key="1">
    <citation type="submission" date="2021-03" db="EMBL/GenBank/DDBJ databases">
        <authorList>
            <person name="Bekaert M."/>
        </authorList>
    </citation>
    <scope>NUCLEOTIDE SEQUENCE</scope>
</reference>
<organism evidence="2 3">
    <name type="scientific">Mytilus edulis</name>
    <name type="common">Blue mussel</name>
    <dbReference type="NCBI Taxonomy" id="6550"/>
    <lineage>
        <taxon>Eukaryota</taxon>
        <taxon>Metazoa</taxon>
        <taxon>Spiralia</taxon>
        <taxon>Lophotrochozoa</taxon>
        <taxon>Mollusca</taxon>
        <taxon>Bivalvia</taxon>
        <taxon>Autobranchia</taxon>
        <taxon>Pteriomorphia</taxon>
        <taxon>Mytilida</taxon>
        <taxon>Mytiloidea</taxon>
        <taxon>Mytilidae</taxon>
        <taxon>Mytilinae</taxon>
        <taxon>Mytilus</taxon>
    </lineage>
</organism>
<dbReference type="SUPFAM" id="SSF56672">
    <property type="entry name" value="DNA/RNA polymerases"/>
    <property type="match status" value="1"/>
</dbReference>
<dbReference type="PANTHER" id="PTHR33568:SF3">
    <property type="entry name" value="DNA-DIRECTED DNA POLYMERASE"/>
    <property type="match status" value="1"/>
</dbReference>
<comment type="caution">
    <text evidence="2">The sequence shown here is derived from an EMBL/GenBank/DDBJ whole genome shotgun (WGS) entry which is preliminary data.</text>
</comment>
<name>A0A8S3R3Q5_MYTED</name>
<keyword evidence="3" id="KW-1185">Reference proteome</keyword>
<sequence length="210" mass="24167">MPEISFYGGRTNAIRLHHEVTDGSSYDKSISREPIPLDEQDVSVPVGHPDIIHSDFSEMKDYFGIALLKENVLYHDTDSVIYIERRNAQTLSLRDYLGDFTDELEGHYIEEFVSGGPKHYAYRRSDGQEVCKVRGFSLNYENQNSSISTPSRDCCSLSNKGTKNHPKRKGRSSSWTRQRLSEIGQCTLSTTENNQRNTKWYIRRESSRMT</sequence>
<accession>A0A8S3R3Q5</accession>
<evidence type="ECO:0008006" key="4">
    <source>
        <dbReference type="Google" id="ProtNLM"/>
    </source>
</evidence>
<feature type="compositionally biased region" description="Polar residues" evidence="1">
    <location>
        <begin position="142"/>
        <end position="161"/>
    </location>
</feature>
<evidence type="ECO:0000313" key="2">
    <source>
        <dbReference type="EMBL" id="CAG2199782.1"/>
    </source>
</evidence>
<gene>
    <name evidence="2" type="ORF">MEDL_14501</name>
</gene>
<protein>
    <recommendedName>
        <fullName evidence="4">DNA-directed DNA polymerase</fullName>
    </recommendedName>
</protein>
<dbReference type="EMBL" id="CAJPWZ010000724">
    <property type="protein sequence ID" value="CAG2199782.1"/>
    <property type="molecule type" value="Genomic_DNA"/>
</dbReference>
<dbReference type="Proteomes" id="UP000683360">
    <property type="component" value="Unassembled WGS sequence"/>
</dbReference>
<dbReference type="PANTHER" id="PTHR33568">
    <property type="entry name" value="DNA POLYMERASE"/>
    <property type="match status" value="1"/>
</dbReference>
<feature type="compositionally biased region" description="Basic residues" evidence="1">
    <location>
        <begin position="162"/>
        <end position="171"/>
    </location>
</feature>
<dbReference type="InterPro" id="IPR043502">
    <property type="entry name" value="DNA/RNA_pol_sf"/>
</dbReference>
<evidence type="ECO:0000313" key="3">
    <source>
        <dbReference type="Proteomes" id="UP000683360"/>
    </source>
</evidence>
<proteinExistence type="predicted"/>
<dbReference type="Gene3D" id="3.90.1600.10">
    <property type="entry name" value="Palm domain of DNA polymerase"/>
    <property type="match status" value="1"/>
</dbReference>
<dbReference type="AlphaFoldDB" id="A0A8S3R3Q5"/>
<dbReference type="OrthoDB" id="5976216at2759"/>
<feature type="region of interest" description="Disordered" evidence="1">
    <location>
        <begin position="142"/>
        <end position="177"/>
    </location>
</feature>
<evidence type="ECO:0000256" key="1">
    <source>
        <dbReference type="SAM" id="MobiDB-lite"/>
    </source>
</evidence>